<dbReference type="Gene3D" id="3.40.50.720">
    <property type="entry name" value="NAD(P)-binding Rossmann-like Domain"/>
    <property type="match status" value="2"/>
</dbReference>
<comment type="caution">
    <text evidence="11">The sequence shown here is derived from an EMBL/GenBank/DDBJ whole genome shotgun (WGS) entry which is preliminary data.</text>
</comment>
<evidence type="ECO:0000256" key="5">
    <source>
        <dbReference type="ARBA" id="ARBA00022857"/>
    </source>
</evidence>
<evidence type="ECO:0000259" key="10">
    <source>
        <dbReference type="SMART" id="SM01003"/>
    </source>
</evidence>
<evidence type="ECO:0000256" key="6">
    <source>
        <dbReference type="ARBA" id="ARBA00022967"/>
    </source>
</evidence>
<evidence type="ECO:0000256" key="1">
    <source>
        <dbReference type="ARBA" id="ARBA00003943"/>
    </source>
</evidence>
<name>A0ABU1IPQ9_9BACL</name>
<evidence type="ECO:0000256" key="4">
    <source>
        <dbReference type="ARBA" id="ARBA00022741"/>
    </source>
</evidence>
<dbReference type="GO" id="GO:0016491">
    <property type="term" value="F:oxidoreductase activity"/>
    <property type="evidence" value="ECO:0007669"/>
    <property type="project" value="UniProtKB-KW"/>
</dbReference>
<dbReference type="SMART" id="SM01002">
    <property type="entry name" value="AlaDh_PNT_C"/>
    <property type="match status" value="1"/>
</dbReference>
<dbReference type="CDD" id="cd05304">
    <property type="entry name" value="Rubrum_tdh"/>
    <property type="match status" value="1"/>
</dbReference>
<dbReference type="Proteomes" id="UP001185012">
    <property type="component" value="Unassembled WGS sequence"/>
</dbReference>
<sequence>MTLKIAVPKEITHDENRVALVPRDAERLTRSGMEVFVESGAGLGADYTDGDYEKAGATVVPNASDLYGVADVILKVQKPTETEASGHESEMMRQGAVLIALLDPLRNPSLVSRLADCKLTSFSMDMVPRITRSQEMDALSSQSTVAGYKAVLMAANRLGRMMPMMVTAAGSIIPAKVLVLGAGVAGLQAIATARRLGAVVKGFDVRAAAKEQVESLGAEFIDEHLQEDAEAEGGYARELSGDQQERNRQVIHRHVQESDIVITTALIPGRPAPLLVTKEMVGDMKQGAVLVDLAAETGGNCELTEPGEIVQTDKGVSLIGLTNLPATVPVHASEMYSRNISKLLGLMVQDNQWSPDYEDEILDATCITREGEIVHSRIKEQFRDQAAT</sequence>
<keyword evidence="4" id="KW-0547">Nucleotide-binding</keyword>
<keyword evidence="11" id="KW-0560">Oxidoreductase</keyword>
<dbReference type="EC" id="7.1.1.1" evidence="3"/>
<protein>
    <recommendedName>
        <fullName evidence="3">proton-translocating NAD(P)(+) transhydrogenase</fullName>
        <ecNumber evidence="3">7.1.1.1</ecNumber>
    </recommendedName>
</protein>
<gene>
    <name evidence="11" type="ORF">JOE21_002785</name>
</gene>
<dbReference type="SMART" id="SM01003">
    <property type="entry name" value="AlaDh_PNT_N"/>
    <property type="match status" value="1"/>
</dbReference>
<evidence type="ECO:0000259" key="9">
    <source>
        <dbReference type="SMART" id="SM01002"/>
    </source>
</evidence>
<dbReference type="NCBIfam" id="NF006942">
    <property type="entry name" value="PRK09424.1"/>
    <property type="match status" value="1"/>
</dbReference>
<evidence type="ECO:0000256" key="3">
    <source>
        <dbReference type="ARBA" id="ARBA00012943"/>
    </source>
</evidence>
<feature type="domain" description="Alanine dehydrogenase/pyridine nucleotide transhydrogenase NAD(H)-binding" evidence="9">
    <location>
        <begin position="155"/>
        <end position="320"/>
    </location>
</feature>
<accession>A0ABU1IPQ9</accession>
<dbReference type="InterPro" id="IPR008143">
    <property type="entry name" value="Ala_DH/PNT_CS2"/>
</dbReference>
<proteinExistence type="inferred from homology"/>
<comment type="catalytic activity">
    <reaction evidence="8">
        <text>NAD(+) + NADPH + H(+)(in) = NADH + NADP(+) + H(+)(out)</text>
        <dbReference type="Rhea" id="RHEA:47992"/>
        <dbReference type="ChEBI" id="CHEBI:15378"/>
        <dbReference type="ChEBI" id="CHEBI:57540"/>
        <dbReference type="ChEBI" id="CHEBI:57783"/>
        <dbReference type="ChEBI" id="CHEBI:57945"/>
        <dbReference type="ChEBI" id="CHEBI:58349"/>
        <dbReference type="EC" id="7.1.1.1"/>
    </reaction>
</comment>
<dbReference type="PANTHER" id="PTHR10160:SF19">
    <property type="entry name" value="PROTON-TRANSLOCATING NAD(P)(+) TRANSHYDROGENASE"/>
    <property type="match status" value="1"/>
</dbReference>
<feature type="domain" description="Alanine dehydrogenase/pyridine nucleotide transhydrogenase N-terminal" evidence="10">
    <location>
        <begin position="6"/>
        <end position="146"/>
    </location>
</feature>
<keyword evidence="7" id="KW-0520">NAD</keyword>
<dbReference type="Pfam" id="PF01262">
    <property type="entry name" value="AlaDh_PNT_C"/>
    <property type="match status" value="1"/>
</dbReference>
<keyword evidence="6" id="KW-1278">Translocase</keyword>
<reference evidence="11 12" key="1">
    <citation type="submission" date="2023-07" db="EMBL/GenBank/DDBJ databases">
        <title>Genomic Encyclopedia of Type Strains, Phase IV (KMG-IV): sequencing the most valuable type-strain genomes for metagenomic binning, comparative biology and taxonomic classification.</title>
        <authorList>
            <person name="Goeker M."/>
        </authorList>
    </citation>
    <scope>NUCLEOTIDE SEQUENCE [LARGE SCALE GENOMIC DNA]</scope>
    <source>
        <strain evidence="11 12">DSM 45903</strain>
    </source>
</reference>
<dbReference type="SUPFAM" id="SSF51735">
    <property type="entry name" value="NAD(P)-binding Rossmann-fold domains"/>
    <property type="match status" value="1"/>
</dbReference>
<dbReference type="RefSeq" id="WP_309867135.1">
    <property type="nucleotide sequence ID" value="NZ_JAVDQG010000006.1"/>
</dbReference>
<dbReference type="InterPro" id="IPR007886">
    <property type="entry name" value="AlaDH/PNT_N"/>
</dbReference>
<evidence type="ECO:0000313" key="11">
    <source>
        <dbReference type="EMBL" id="MDR6226775.1"/>
    </source>
</evidence>
<dbReference type="Pfam" id="PF05222">
    <property type="entry name" value="AlaDh_PNT_N"/>
    <property type="match status" value="1"/>
</dbReference>
<dbReference type="PANTHER" id="PTHR10160">
    <property type="entry name" value="NAD(P) TRANSHYDROGENASE"/>
    <property type="match status" value="1"/>
</dbReference>
<evidence type="ECO:0000313" key="12">
    <source>
        <dbReference type="Proteomes" id="UP001185012"/>
    </source>
</evidence>
<keyword evidence="12" id="KW-1185">Reference proteome</keyword>
<comment type="similarity">
    <text evidence="2">Belongs to the AlaDH/PNT family.</text>
</comment>
<organism evidence="11 12">
    <name type="scientific">Desmospora profundinema</name>
    <dbReference type="NCBI Taxonomy" id="1571184"/>
    <lineage>
        <taxon>Bacteria</taxon>
        <taxon>Bacillati</taxon>
        <taxon>Bacillota</taxon>
        <taxon>Bacilli</taxon>
        <taxon>Bacillales</taxon>
        <taxon>Thermoactinomycetaceae</taxon>
        <taxon>Desmospora</taxon>
    </lineage>
</organism>
<dbReference type="InterPro" id="IPR007698">
    <property type="entry name" value="AlaDH/PNT_NAD(H)-bd"/>
</dbReference>
<comment type="function">
    <text evidence="1">The transhydrogenation between NADH and NADP is coupled to respiration and ATP hydrolysis and functions as a proton pump across the membrane.</text>
</comment>
<evidence type="ECO:0000256" key="8">
    <source>
        <dbReference type="ARBA" id="ARBA00048202"/>
    </source>
</evidence>
<dbReference type="SUPFAM" id="SSF52283">
    <property type="entry name" value="Formate/glycerate dehydrogenase catalytic domain-like"/>
    <property type="match status" value="1"/>
</dbReference>
<dbReference type="PROSITE" id="PS00837">
    <property type="entry name" value="ALADH_PNT_2"/>
    <property type="match status" value="1"/>
</dbReference>
<dbReference type="InterPro" id="IPR036291">
    <property type="entry name" value="NAD(P)-bd_dom_sf"/>
</dbReference>
<evidence type="ECO:0000256" key="2">
    <source>
        <dbReference type="ARBA" id="ARBA00005689"/>
    </source>
</evidence>
<keyword evidence="5" id="KW-0521">NADP</keyword>
<evidence type="ECO:0000256" key="7">
    <source>
        <dbReference type="ARBA" id="ARBA00023027"/>
    </source>
</evidence>
<dbReference type="EMBL" id="JAVDQG010000006">
    <property type="protein sequence ID" value="MDR6226775.1"/>
    <property type="molecule type" value="Genomic_DNA"/>
</dbReference>